<evidence type="ECO:0000313" key="5">
    <source>
        <dbReference type="Proteomes" id="UP000290759"/>
    </source>
</evidence>
<dbReference type="PANTHER" id="PTHR10963">
    <property type="entry name" value="GLYCOSYL HYDROLASE-RELATED"/>
    <property type="match status" value="1"/>
</dbReference>
<keyword evidence="4" id="KW-0378">Hydrolase</keyword>
<dbReference type="InterPro" id="IPR050546">
    <property type="entry name" value="Glycosyl_Hydrlase_16"/>
</dbReference>
<proteinExistence type="inferred from homology"/>
<evidence type="ECO:0000313" key="4">
    <source>
        <dbReference type="EMBL" id="RYC28904.1"/>
    </source>
</evidence>
<feature type="signal peptide" evidence="2">
    <location>
        <begin position="1"/>
        <end position="23"/>
    </location>
</feature>
<dbReference type="EMBL" id="QYBB01000091">
    <property type="protein sequence ID" value="RYC28904.1"/>
    <property type="molecule type" value="Genomic_DNA"/>
</dbReference>
<keyword evidence="2" id="KW-0732">Signal</keyword>
<keyword evidence="5" id="KW-1185">Reference proteome</keyword>
<dbReference type="Gene3D" id="2.60.120.200">
    <property type="match status" value="1"/>
</dbReference>
<dbReference type="Proteomes" id="UP000290759">
    <property type="component" value="Unassembled WGS sequence"/>
</dbReference>
<dbReference type="GO" id="GO:0004553">
    <property type="term" value="F:hydrolase activity, hydrolyzing O-glycosyl compounds"/>
    <property type="evidence" value="ECO:0007669"/>
    <property type="project" value="InterPro"/>
</dbReference>
<dbReference type="Pfam" id="PF00722">
    <property type="entry name" value="Glyco_hydro_16"/>
    <property type="match status" value="1"/>
</dbReference>
<organism evidence="4 5">
    <name type="scientific">Lichenibacterium minor</name>
    <dbReference type="NCBI Taxonomy" id="2316528"/>
    <lineage>
        <taxon>Bacteria</taxon>
        <taxon>Pseudomonadati</taxon>
        <taxon>Pseudomonadota</taxon>
        <taxon>Alphaproteobacteria</taxon>
        <taxon>Hyphomicrobiales</taxon>
        <taxon>Lichenihabitantaceae</taxon>
        <taxon>Lichenibacterium</taxon>
    </lineage>
</organism>
<comment type="similarity">
    <text evidence="1">Belongs to the glycosyl hydrolase 16 family.</text>
</comment>
<name>A0A4V1RTU8_9HYPH</name>
<feature type="domain" description="GH16" evidence="3">
    <location>
        <begin position="50"/>
        <end position="274"/>
    </location>
</feature>
<dbReference type="SUPFAM" id="SSF49899">
    <property type="entry name" value="Concanavalin A-like lectins/glucanases"/>
    <property type="match status" value="1"/>
</dbReference>
<reference evidence="4 5" key="2">
    <citation type="submission" date="2019-02" db="EMBL/GenBank/DDBJ databases">
        <title>'Lichenibacterium ramalinii' gen. nov. sp. nov., 'Lichenibacterium minor' gen. nov. sp. nov.</title>
        <authorList>
            <person name="Pankratov T."/>
        </authorList>
    </citation>
    <scope>NUCLEOTIDE SEQUENCE [LARGE SCALE GENOMIC DNA]</scope>
    <source>
        <strain evidence="4 5">RmlP026</strain>
    </source>
</reference>
<dbReference type="InterPro" id="IPR013320">
    <property type="entry name" value="ConA-like_dom_sf"/>
</dbReference>
<comment type="caution">
    <text evidence="4">The sequence shown here is derived from an EMBL/GenBank/DDBJ whole genome shotgun (WGS) entry which is preliminary data.</text>
</comment>
<dbReference type="AlphaFoldDB" id="A0A4V1RTU8"/>
<reference evidence="4 5" key="1">
    <citation type="submission" date="2018-12" db="EMBL/GenBank/DDBJ databases">
        <authorList>
            <person name="Grouzdev D.S."/>
            <person name="Krutkina M.S."/>
        </authorList>
    </citation>
    <scope>NUCLEOTIDE SEQUENCE [LARGE SCALE GENOMIC DNA]</scope>
    <source>
        <strain evidence="4 5">RmlP026</strain>
    </source>
</reference>
<dbReference type="CDD" id="cd08023">
    <property type="entry name" value="GH16_laminarinase_like"/>
    <property type="match status" value="1"/>
</dbReference>
<gene>
    <name evidence="4" type="ORF">D3273_26830</name>
</gene>
<dbReference type="PROSITE" id="PS51762">
    <property type="entry name" value="GH16_2"/>
    <property type="match status" value="1"/>
</dbReference>
<dbReference type="Pfam" id="PF16841">
    <property type="entry name" value="CBM60"/>
    <property type="match status" value="1"/>
</dbReference>
<protein>
    <submittedName>
        <fullName evidence="4">Glycosyl hydrolase family protein</fullName>
    </submittedName>
</protein>
<feature type="chain" id="PRO_5020468164" evidence="2">
    <location>
        <begin position="24"/>
        <end position="410"/>
    </location>
</feature>
<dbReference type="OrthoDB" id="9809583at2"/>
<dbReference type="GO" id="GO:0005975">
    <property type="term" value="P:carbohydrate metabolic process"/>
    <property type="evidence" value="ECO:0007669"/>
    <property type="project" value="InterPro"/>
</dbReference>
<dbReference type="InterPro" id="IPR031768">
    <property type="entry name" value="CBM60_xylan-bd"/>
</dbReference>
<dbReference type="Gene3D" id="2.60.60.40">
    <property type="match status" value="1"/>
</dbReference>
<evidence type="ECO:0000259" key="3">
    <source>
        <dbReference type="PROSITE" id="PS51762"/>
    </source>
</evidence>
<sequence>MKHPMRMSIVVALGSMLTTPVLATNINLTGYKLTFDEEFNKLSVSQSGTTTTWADIRPSSRFDANSDIGFGASSFLDTASGYNPFSVSNGALTITGVPYTVKFGYPGSWQSGLIHTAGTFVQTYGYFEMRAKFNSVPGTWPAFWLLPVTTLHPAGRDASLWQELDVVEQYGSYTQGVYSNIHTTEPAPAGVMWNFFSSHPEIASGYHTYGMDWEPKTITFYVDGVLMGSKPTPDDMTGPMYMLVDLARDTPYKASAAAMSMNVDYVRAFSNSASAVAVRQDTISAPDGNDPGLYGATAANALPPDKLTLNMYEDAYKGDCQFTVSVDGVEIGGVLTTTGTKTAPQNFTLPAVLAKGTHKISVKFLNDLYAGTPSTDRNLYVQSILVDGIQRYGSAALYSNGSQTYNVTVP</sequence>
<accession>A0A4V1RTU8</accession>
<evidence type="ECO:0000256" key="2">
    <source>
        <dbReference type="SAM" id="SignalP"/>
    </source>
</evidence>
<evidence type="ECO:0000256" key="1">
    <source>
        <dbReference type="ARBA" id="ARBA00006865"/>
    </source>
</evidence>
<dbReference type="InterPro" id="IPR000757">
    <property type="entry name" value="Beta-glucanase-like"/>
</dbReference>
<dbReference type="PANTHER" id="PTHR10963:SF55">
    <property type="entry name" value="GLYCOSIDE HYDROLASE FAMILY 16 PROTEIN"/>
    <property type="match status" value="1"/>
</dbReference>